<reference evidence="1 2" key="1">
    <citation type="submission" date="2017-06" db="EMBL/GenBank/DDBJ databases">
        <title>the draft geome sequence of Illustriluteabacillus marina B3227.</title>
        <authorList>
            <person name="He R.-H."/>
            <person name="Du Z.-J."/>
        </authorList>
    </citation>
    <scope>NUCLEOTIDE SEQUENCE [LARGE SCALE GENOMIC DNA]</scope>
    <source>
        <strain evidence="1 2">B3227</strain>
    </source>
</reference>
<evidence type="ECO:0000313" key="2">
    <source>
        <dbReference type="Proteomes" id="UP000243524"/>
    </source>
</evidence>
<comment type="caution">
    <text evidence="1">The sequence shown here is derived from an EMBL/GenBank/DDBJ whole genome shotgun (WGS) entry which is preliminary data.</text>
</comment>
<dbReference type="EMBL" id="PJNH01000003">
    <property type="protein sequence ID" value="PKR77115.1"/>
    <property type="molecule type" value="Genomic_DNA"/>
</dbReference>
<protein>
    <submittedName>
        <fullName evidence="1">Uncharacterized protein</fullName>
    </submittedName>
</protein>
<gene>
    <name evidence="1" type="ORF">CEY16_10235</name>
</gene>
<proteinExistence type="predicted"/>
<dbReference type="AlphaFoldDB" id="A0A2I0QRY8"/>
<dbReference type="Proteomes" id="UP000243524">
    <property type="component" value="Unassembled WGS sequence"/>
</dbReference>
<evidence type="ECO:0000313" key="1">
    <source>
        <dbReference type="EMBL" id="PKR77115.1"/>
    </source>
</evidence>
<accession>A0A2I0QRY8</accession>
<keyword evidence="2" id="KW-1185">Reference proteome</keyword>
<name>A0A2I0QRY8_9BACI</name>
<sequence>MRVGFGSLPEVPEDLTIHFTEVDFISDKELTFDFEPVDVDFNDTEEKSFQYDQKVKEFKGSEIYFKGLKQRRDDWFIVLNQLNEENSDEYFIGRRDHSGIQGQQGNKVSIANDENSFSSVDHGMYIEENGESGYLVESYFLNNSETVYFKLERLIYGVEIEESVDIDLSGK</sequence>
<organism evidence="1 2">
    <name type="scientific">Halalkalibacillus sediminis</name>
    <dbReference type="NCBI Taxonomy" id="2018042"/>
    <lineage>
        <taxon>Bacteria</taxon>
        <taxon>Bacillati</taxon>
        <taxon>Bacillota</taxon>
        <taxon>Bacilli</taxon>
        <taxon>Bacillales</taxon>
        <taxon>Bacillaceae</taxon>
        <taxon>Halalkalibacillus</taxon>
    </lineage>
</organism>
<dbReference type="RefSeq" id="WP_101331918.1">
    <property type="nucleotide sequence ID" value="NZ_PJNH01000003.1"/>
</dbReference>